<dbReference type="EMBL" id="BAABGT010000009">
    <property type="protein sequence ID" value="GAA4537119.1"/>
    <property type="molecule type" value="Genomic_DNA"/>
</dbReference>
<evidence type="ECO:0000256" key="3">
    <source>
        <dbReference type="ARBA" id="ARBA00023027"/>
    </source>
</evidence>
<name>A0ABP8RFF6_9PSEU</name>
<dbReference type="PROSITE" id="PS00061">
    <property type="entry name" value="ADH_SHORT"/>
    <property type="match status" value="1"/>
</dbReference>
<keyword evidence="3" id="KW-0520">NAD</keyword>
<dbReference type="PRINTS" id="PR00081">
    <property type="entry name" value="GDHRDH"/>
</dbReference>
<dbReference type="NCBIfam" id="NF009467">
    <property type="entry name" value="PRK12826.1-3"/>
    <property type="match status" value="1"/>
</dbReference>
<proteinExistence type="inferred from homology"/>
<accession>A0ABP8RFF6</accession>
<dbReference type="InterPro" id="IPR023985">
    <property type="entry name" value="SDR_subfam_1"/>
</dbReference>
<dbReference type="Pfam" id="PF00106">
    <property type="entry name" value="adh_short"/>
    <property type="match status" value="1"/>
</dbReference>
<gene>
    <name evidence="5" type="ORF">GCM10023175_05110</name>
</gene>
<dbReference type="PANTHER" id="PTHR24321">
    <property type="entry name" value="DEHYDROGENASES, SHORT CHAIN"/>
    <property type="match status" value="1"/>
</dbReference>
<dbReference type="PANTHER" id="PTHR24321:SF8">
    <property type="entry name" value="ESTRADIOL 17-BETA-DEHYDROGENASE 8-RELATED"/>
    <property type="match status" value="1"/>
</dbReference>
<evidence type="ECO:0000256" key="1">
    <source>
        <dbReference type="ARBA" id="ARBA00006484"/>
    </source>
</evidence>
<dbReference type="InterPro" id="IPR002347">
    <property type="entry name" value="SDR_fam"/>
</dbReference>
<dbReference type="RefSeq" id="WP_345412243.1">
    <property type="nucleotide sequence ID" value="NZ_BAABGT010000009.1"/>
</dbReference>
<keyword evidence="2" id="KW-0560">Oxidoreductase</keyword>
<sequence length="281" mass="29815">MGQLEGRVAFVTGVARGQGRSHAVRLAEEGADIIGIDVLQDDPTVHYPLATRADLDETASLIEKTGRRALLSRADIRNLAEVTAAVDRGVAALGRLDVVVANAGIFSMGALLDLDERTWQDMIDVNLTGAWHTIKAAVPHLRSGGRGGSVIMISSGAALMPPRGIGHYNAAKAGVVALATTLAQEVGPELIRVNCINPGNVDTPMIDNDVTRRLFMPQLENPTRADAEKPNSNYVAVNVLPVPWVDPADITELVLFLASDASRHITGVAVPVDAGYLIKKN</sequence>
<dbReference type="Proteomes" id="UP001501598">
    <property type="component" value="Unassembled WGS sequence"/>
</dbReference>
<keyword evidence="6" id="KW-1185">Reference proteome</keyword>
<protein>
    <submittedName>
        <fullName evidence="5">Mycofactocin-coupled SDR family oxidoreductase</fullName>
    </submittedName>
</protein>
<dbReference type="InterPro" id="IPR036291">
    <property type="entry name" value="NAD(P)-bd_dom_sf"/>
</dbReference>
<dbReference type="InterPro" id="IPR020904">
    <property type="entry name" value="Sc_DH/Rdtase_CS"/>
</dbReference>
<dbReference type="NCBIfam" id="TIGR03971">
    <property type="entry name" value="SDR_subfam_1"/>
    <property type="match status" value="1"/>
</dbReference>
<reference evidence="6" key="1">
    <citation type="journal article" date="2019" name="Int. J. Syst. Evol. Microbiol.">
        <title>The Global Catalogue of Microorganisms (GCM) 10K type strain sequencing project: providing services to taxonomists for standard genome sequencing and annotation.</title>
        <authorList>
            <consortium name="The Broad Institute Genomics Platform"/>
            <consortium name="The Broad Institute Genome Sequencing Center for Infectious Disease"/>
            <person name="Wu L."/>
            <person name="Ma J."/>
        </authorList>
    </citation>
    <scope>NUCLEOTIDE SEQUENCE [LARGE SCALE GENOMIC DNA]</scope>
    <source>
        <strain evidence="6">JCM 17906</strain>
    </source>
</reference>
<dbReference type="CDD" id="cd05233">
    <property type="entry name" value="SDR_c"/>
    <property type="match status" value="1"/>
</dbReference>
<evidence type="ECO:0000256" key="4">
    <source>
        <dbReference type="RuleBase" id="RU000363"/>
    </source>
</evidence>
<comment type="similarity">
    <text evidence="1 4">Belongs to the short-chain dehydrogenases/reductases (SDR) family.</text>
</comment>
<evidence type="ECO:0000256" key="2">
    <source>
        <dbReference type="ARBA" id="ARBA00023002"/>
    </source>
</evidence>
<evidence type="ECO:0000313" key="5">
    <source>
        <dbReference type="EMBL" id="GAA4537119.1"/>
    </source>
</evidence>
<dbReference type="SUPFAM" id="SSF51735">
    <property type="entry name" value="NAD(P)-binding Rossmann-fold domains"/>
    <property type="match status" value="1"/>
</dbReference>
<organism evidence="5 6">
    <name type="scientific">Pseudonocardia xishanensis</name>
    <dbReference type="NCBI Taxonomy" id="630995"/>
    <lineage>
        <taxon>Bacteria</taxon>
        <taxon>Bacillati</taxon>
        <taxon>Actinomycetota</taxon>
        <taxon>Actinomycetes</taxon>
        <taxon>Pseudonocardiales</taxon>
        <taxon>Pseudonocardiaceae</taxon>
        <taxon>Pseudonocardia</taxon>
    </lineage>
</organism>
<dbReference type="Gene3D" id="3.40.50.720">
    <property type="entry name" value="NAD(P)-binding Rossmann-like Domain"/>
    <property type="match status" value="1"/>
</dbReference>
<evidence type="ECO:0000313" key="6">
    <source>
        <dbReference type="Proteomes" id="UP001501598"/>
    </source>
</evidence>
<comment type="caution">
    <text evidence="5">The sequence shown here is derived from an EMBL/GenBank/DDBJ whole genome shotgun (WGS) entry which is preliminary data.</text>
</comment>
<dbReference type="PRINTS" id="PR00080">
    <property type="entry name" value="SDRFAMILY"/>
</dbReference>